<evidence type="ECO:0000256" key="1">
    <source>
        <dbReference type="SAM" id="MobiDB-lite"/>
    </source>
</evidence>
<comment type="caution">
    <text evidence="2">The sequence shown here is derived from an EMBL/GenBank/DDBJ whole genome shotgun (WGS) entry which is preliminary data.</text>
</comment>
<keyword evidence="3" id="KW-1185">Reference proteome</keyword>
<proteinExistence type="predicted"/>
<dbReference type="EMBL" id="MNAD01001358">
    <property type="protein sequence ID" value="OJT06053.1"/>
    <property type="molecule type" value="Genomic_DNA"/>
</dbReference>
<organism evidence="2 3">
    <name type="scientific">Trametes pubescens</name>
    <name type="common">White-rot fungus</name>
    <dbReference type="NCBI Taxonomy" id="154538"/>
    <lineage>
        <taxon>Eukaryota</taxon>
        <taxon>Fungi</taxon>
        <taxon>Dikarya</taxon>
        <taxon>Basidiomycota</taxon>
        <taxon>Agaricomycotina</taxon>
        <taxon>Agaricomycetes</taxon>
        <taxon>Polyporales</taxon>
        <taxon>Polyporaceae</taxon>
        <taxon>Trametes</taxon>
    </lineage>
</organism>
<dbReference type="AlphaFoldDB" id="A0A1M2VEU4"/>
<feature type="region of interest" description="Disordered" evidence="1">
    <location>
        <begin position="165"/>
        <end position="212"/>
    </location>
</feature>
<gene>
    <name evidence="2" type="ORF">TRAPUB_3107</name>
</gene>
<evidence type="ECO:0000313" key="3">
    <source>
        <dbReference type="Proteomes" id="UP000184267"/>
    </source>
</evidence>
<feature type="non-terminal residue" evidence="2">
    <location>
        <position position="662"/>
    </location>
</feature>
<accession>A0A1M2VEU4</accession>
<feature type="region of interest" description="Disordered" evidence="1">
    <location>
        <begin position="445"/>
        <end position="486"/>
    </location>
</feature>
<feature type="compositionally biased region" description="Basic and acidic residues" evidence="1">
    <location>
        <begin position="191"/>
        <end position="203"/>
    </location>
</feature>
<dbReference type="Proteomes" id="UP000184267">
    <property type="component" value="Unassembled WGS sequence"/>
</dbReference>
<feature type="region of interest" description="Disordered" evidence="1">
    <location>
        <begin position="26"/>
        <end position="49"/>
    </location>
</feature>
<sequence>MPERHIDDMLLDNSTRPPEVQVINTDIHDPNVGQGKASGDHTESRSHCDQGRINKKAAQLATYVRLGLLDGRGINLEGLPVPAAKEPTHTKASVQTKNRPPALSQRFFKQWPAPDPLRAPAVIQVETRPPGEYVATHPRATIGVGLGAPPPQAVLPIDYYQTPRSHASTPFTAQSQTTSSSRVKVNRASARHHDDARPHDGARGHPYSRPRPARDLQYVEQAAYGRTVAPSSGTLYEHVGDGMLQTHISEQHSYHAQLFASMEARPEPDFRGTIRCPQEPTFTRQAVTSARSLSIDQENSSRFAPTYGVPCPPEQHVRARVEYGPEPSHVETTYFQTYNNIVRWGTVPHRPNTASTTSTESNGTIDAPYVGFNDPVVNNGFEHTFTEPRPEPLPIPLPQLQHQDEHFPSTGLPLSMPQQSGWTYVKTDVSPPTSYKLPSDNNLRGPWVPWQPGQGYFPAQHTDIGTSGHAPGHGLDHSSTNFLPQDAKFSHSTAPQVQAYNAHLWENPDQPCMSDAAAGRQHGHVFAAEDSWLLHRQGTYGPFLYDAATIETPTLARGSPLWAGQPDDPFAHSAPELAQLAYYQEVAPCPRSMFALDDSAITYPALPKLGHARAADLWYEPGYNDAADIVNYSIPKHDLSADSPSLHAFVQSAFVQHPDVSY</sequence>
<feature type="region of interest" description="Disordered" evidence="1">
    <location>
        <begin position="380"/>
        <end position="415"/>
    </location>
</feature>
<dbReference type="OMA" id="NTATHRQ"/>
<feature type="compositionally biased region" description="Polar residues" evidence="1">
    <location>
        <begin position="165"/>
        <end position="183"/>
    </location>
</feature>
<protein>
    <submittedName>
        <fullName evidence="2">Uncharacterized protein</fullName>
    </submittedName>
</protein>
<name>A0A1M2VEU4_TRAPU</name>
<evidence type="ECO:0000313" key="2">
    <source>
        <dbReference type="EMBL" id="OJT06053.1"/>
    </source>
</evidence>
<reference evidence="2 3" key="1">
    <citation type="submission" date="2016-10" db="EMBL/GenBank/DDBJ databases">
        <title>Genome sequence of the basidiomycete white-rot fungus Trametes pubescens.</title>
        <authorList>
            <person name="Makela M.R."/>
            <person name="Granchi Z."/>
            <person name="Peng M."/>
            <person name="De Vries R.P."/>
            <person name="Grigoriev I."/>
            <person name="Riley R."/>
            <person name="Hilden K."/>
        </authorList>
    </citation>
    <scope>NUCLEOTIDE SEQUENCE [LARGE SCALE GENOMIC DNA]</scope>
    <source>
        <strain evidence="2 3">FBCC735</strain>
    </source>
</reference>
<feature type="compositionally biased region" description="Basic and acidic residues" evidence="1">
    <location>
        <begin position="38"/>
        <end position="49"/>
    </location>
</feature>